<dbReference type="Pfam" id="PF14751">
    <property type="entry name" value="DUF4474"/>
    <property type="match status" value="1"/>
</dbReference>
<dbReference type="NCBIfam" id="TIGR03696">
    <property type="entry name" value="Rhs_assc_core"/>
    <property type="match status" value="1"/>
</dbReference>
<gene>
    <name evidence="2" type="ORF">FYJ34_07695</name>
</gene>
<comment type="caution">
    <text evidence="2">The sequence shown here is derived from an EMBL/GenBank/DDBJ whole genome shotgun (WGS) entry which is preliminary data.</text>
</comment>
<feature type="domain" description="DUF4474" evidence="1">
    <location>
        <begin position="296"/>
        <end position="460"/>
    </location>
</feature>
<keyword evidence="3" id="KW-1185">Reference proteome</keyword>
<dbReference type="Gene3D" id="2.180.10.10">
    <property type="entry name" value="RHS repeat-associated core"/>
    <property type="match status" value="1"/>
</dbReference>
<name>A0A6N7V4M3_9FIRM</name>
<dbReference type="AlphaFoldDB" id="A0A6N7V4M3"/>
<evidence type="ECO:0000313" key="2">
    <source>
        <dbReference type="EMBL" id="MSR94142.1"/>
    </source>
</evidence>
<dbReference type="InterPro" id="IPR022385">
    <property type="entry name" value="Rhs_assc_core"/>
</dbReference>
<sequence>MYNAEYTDIVTGNQYLRAMYYNPQTGSFLTEDSYLGDLMEPLSRNLYTYTENNPVNFDDPSGHGIFSAIRKGVGKVVKVTKNAFHTAKKAVVHTWNKVTSWVGSTASRVVNTVSKQVSGGSYNRSGGGRSARHYSGGGSGGTGGYYGGNSGGYDSGGAGSGGGSYYAKTAYERAKSTGKSTYSWGRSKLKEAKNIWKSWTASMEKTVKRFCTTASRIVKNKIDNLIQDKIPVGLKKIAKIYNGLDPNTQKVFGGLAEIYNKISTNTWGKLINKVIDDNQLENNLFNIVKDPVGKFLAFEYDREKDYYKTNESYGIQRHGGFMDLYDEAGGLLGMDLATKVVNYSVNGTNYRLQFWKGSYGFGSAYGGEIGLYFNTDGSDWYQTVSGDDEIVTEQYVKDRNTGAELIHNDTREYADKGDHYWNLAIKTDAGKNKNTIIQESYLIYNDPAKRKAALDALQNTQGLEITNMGEKGIKVVY</sequence>
<reference evidence="2 3" key="1">
    <citation type="submission" date="2019-08" db="EMBL/GenBank/DDBJ databases">
        <title>In-depth cultivation of the pig gut microbiome towards novel bacterial diversity and tailored functional studies.</title>
        <authorList>
            <person name="Wylensek D."/>
            <person name="Hitch T.C.A."/>
            <person name="Clavel T."/>
        </authorList>
    </citation>
    <scope>NUCLEOTIDE SEQUENCE [LARGE SCALE GENOMIC DNA]</scope>
    <source>
        <strain evidence="2 3">68-1-5</strain>
    </source>
</reference>
<dbReference type="InterPro" id="IPR029322">
    <property type="entry name" value="DUF4474"/>
</dbReference>
<accession>A0A6N7V4M3</accession>
<proteinExistence type="predicted"/>
<protein>
    <submittedName>
        <fullName evidence="2">DUF4474 domain-containing protein</fullName>
    </submittedName>
</protein>
<organism evidence="2 3">
    <name type="scientific">Suipraeoptans intestinalis</name>
    <dbReference type="NCBI Taxonomy" id="2606628"/>
    <lineage>
        <taxon>Bacteria</taxon>
        <taxon>Bacillati</taxon>
        <taxon>Bacillota</taxon>
        <taxon>Clostridia</taxon>
        <taxon>Lachnospirales</taxon>
        <taxon>Lachnospiraceae</taxon>
        <taxon>Suipraeoptans</taxon>
    </lineage>
</organism>
<dbReference type="EMBL" id="VULY01000018">
    <property type="protein sequence ID" value="MSR94142.1"/>
    <property type="molecule type" value="Genomic_DNA"/>
</dbReference>
<evidence type="ECO:0000313" key="3">
    <source>
        <dbReference type="Proteomes" id="UP000434409"/>
    </source>
</evidence>
<dbReference type="Proteomes" id="UP000434409">
    <property type="component" value="Unassembled WGS sequence"/>
</dbReference>
<evidence type="ECO:0000259" key="1">
    <source>
        <dbReference type="Pfam" id="PF14751"/>
    </source>
</evidence>